<gene>
    <name evidence="1" type="ORF">GCM10010995_22740</name>
</gene>
<evidence type="ECO:0000313" key="2">
    <source>
        <dbReference type="Proteomes" id="UP000636949"/>
    </source>
</evidence>
<reference evidence="1" key="2">
    <citation type="submission" date="2020-09" db="EMBL/GenBank/DDBJ databases">
        <authorList>
            <person name="Sun Q."/>
            <person name="Zhou Y."/>
        </authorList>
    </citation>
    <scope>NUCLEOTIDE SEQUENCE</scope>
    <source>
        <strain evidence="1">CGMCC 1.15758</strain>
    </source>
</reference>
<dbReference type="Proteomes" id="UP000636949">
    <property type="component" value="Unassembled WGS sequence"/>
</dbReference>
<accession>A0A8J3E9Y5</accession>
<protein>
    <submittedName>
        <fullName evidence="1">Uncharacterized protein</fullName>
    </submittedName>
</protein>
<sequence>MRIFNSNLDLAVDEIYANTSFNDGLYGEDIEDIENLTEDIAQNICPICGGLNCKALFDGKDCGGVNND</sequence>
<dbReference type="EMBL" id="BMJS01000033">
    <property type="protein sequence ID" value="GGG04758.1"/>
    <property type="molecule type" value="Genomic_DNA"/>
</dbReference>
<dbReference type="OrthoDB" id="5627657at2"/>
<comment type="caution">
    <text evidence="1">The sequence shown here is derived from an EMBL/GenBank/DDBJ whole genome shotgun (WGS) entry which is preliminary data.</text>
</comment>
<reference evidence="1" key="1">
    <citation type="journal article" date="2014" name="Int. J. Syst. Evol. Microbiol.">
        <title>Complete genome sequence of Corynebacterium casei LMG S-19264T (=DSM 44701T), isolated from a smear-ripened cheese.</title>
        <authorList>
            <consortium name="US DOE Joint Genome Institute (JGI-PGF)"/>
            <person name="Walter F."/>
            <person name="Albersmeier A."/>
            <person name="Kalinowski J."/>
            <person name="Ruckert C."/>
        </authorList>
    </citation>
    <scope>NUCLEOTIDE SEQUENCE</scope>
    <source>
        <strain evidence="1">CGMCC 1.15758</strain>
    </source>
</reference>
<keyword evidence="2" id="KW-1185">Reference proteome</keyword>
<organism evidence="1 2">
    <name type="scientific">Cysteiniphilum litorale</name>
    <dbReference type="NCBI Taxonomy" id="2056700"/>
    <lineage>
        <taxon>Bacteria</taxon>
        <taxon>Pseudomonadati</taxon>
        <taxon>Pseudomonadota</taxon>
        <taxon>Gammaproteobacteria</taxon>
        <taxon>Thiotrichales</taxon>
        <taxon>Fastidiosibacteraceae</taxon>
        <taxon>Cysteiniphilum</taxon>
    </lineage>
</organism>
<name>A0A8J3E9Y5_9GAMM</name>
<dbReference type="AlphaFoldDB" id="A0A8J3E9Y5"/>
<evidence type="ECO:0000313" key="1">
    <source>
        <dbReference type="EMBL" id="GGG04758.1"/>
    </source>
</evidence>
<proteinExistence type="predicted"/>
<dbReference type="RefSeq" id="WP_117003621.1">
    <property type="nucleotide sequence ID" value="NZ_BMJS01000033.1"/>
</dbReference>